<dbReference type="EMBL" id="CAKOFQ010007470">
    <property type="protein sequence ID" value="CAH2001811.1"/>
    <property type="molecule type" value="Genomic_DNA"/>
</dbReference>
<reference evidence="6" key="1">
    <citation type="submission" date="2022-03" db="EMBL/GenBank/DDBJ databases">
        <authorList>
            <person name="Sayadi A."/>
        </authorList>
    </citation>
    <scope>NUCLEOTIDE SEQUENCE</scope>
</reference>
<feature type="domain" description="AN1-type" evidence="5">
    <location>
        <begin position="37"/>
        <end position="86"/>
    </location>
</feature>
<keyword evidence="3" id="KW-0862">Zinc</keyword>
<dbReference type="Gene3D" id="4.10.1110.10">
    <property type="entry name" value="AN1-like Zinc finger"/>
    <property type="match status" value="1"/>
</dbReference>
<evidence type="ECO:0000256" key="3">
    <source>
        <dbReference type="ARBA" id="ARBA00022833"/>
    </source>
</evidence>
<accession>A0A9P0LY71</accession>
<dbReference type="OrthoDB" id="6513042at2759"/>
<evidence type="ECO:0000313" key="7">
    <source>
        <dbReference type="Proteomes" id="UP001152888"/>
    </source>
</evidence>
<dbReference type="Pfam" id="PF01428">
    <property type="entry name" value="zf-AN1"/>
    <property type="match status" value="1"/>
</dbReference>
<comment type="caution">
    <text evidence="6">The sequence shown here is derived from an EMBL/GenBank/DDBJ whole genome shotgun (WGS) entry which is preliminary data.</text>
</comment>
<dbReference type="InterPro" id="IPR035896">
    <property type="entry name" value="AN1-like_Znf"/>
</dbReference>
<proteinExistence type="predicted"/>
<protein>
    <recommendedName>
        <fullName evidence="5">AN1-type domain-containing protein</fullName>
    </recommendedName>
</protein>
<dbReference type="SMART" id="SM00154">
    <property type="entry name" value="ZnF_AN1"/>
    <property type="match status" value="1"/>
</dbReference>
<evidence type="ECO:0000313" key="6">
    <source>
        <dbReference type="EMBL" id="CAH2001811.1"/>
    </source>
</evidence>
<keyword evidence="1" id="KW-0479">Metal-binding</keyword>
<dbReference type="PROSITE" id="PS51039">
    <property type="entry name" value="ZF_AN1"/>
    <property type="match status" value="1"/>
</dbReference>
<sequence length="124" mass="14465">MSVTTTVKTESKLKNKEQDIKKAVNSKNLDEVIQKVKAVDNSCSFEKCKARIELFAIECKFCDRRFCTSHGLPEIHGCGEAVRREEKRKMMHPNAKLNQEMISQAHTRLNMKLKQLRMERKKKK</sequence>
<evidence type="ECO:0000256" key="4">
    <source>
        <dbReference type="PROSITE-ProRule" id="PRU00449"/>
    </source>
</evidence>
<keyword evidence="7" id="KW-1185">Reference proteome</keyword>
<evidence type="ECO:0000256" key="2">
    <source>
        <dbReference type="ARBA" id="ARBA00022771"/>
    </source>
</evidence>
<dbReference type="Proteomes" id="UP001152888">
    <property type="component" value="Unassembled WGS sequence"/>
</dbReference>
<dbReference type="SUPFAM" id="SSF118310">
    <property type="entry name" value="AN1-like Zinc finger"/>
    <property type="match status" value="1"/>
</dbReference>
<dbReference type="AlphaFoldDB" id="A0A9P0LY71"/>
<gene>
    <name evidence="6" type="ORF">ACAOBT_LOCUS26447</name>
</gene>
<evidence type="ECO:0000256" key="1">
    <source>
        <dbReference type="ARBA" id="ARBA00022723"/>
    </source>
</evidence>
<organism evidence="6 7">
    <name type="scientific">Acanthoscelides obtectus</name>
    <name type="common">Bean weevil</name>
    <name type="synonym">Bruchus obtectus</name>
    <dbReference type="NCBI Taxonomy" id="200917"/>
    <lineage>
        <taxon>Eukaryota</taxon>
        <taxon>Metazoa</taxon>
        <taxon>Ecdysozoa</taxon>
        <taxon>Arthropoda</taxon>
        <taxon>Hexapoda</taxon>
        <taxon>Insecta</taxon>
        <taxon>Pterygota</taxon>
        <taxon>Neoptera</taxon>
        <taxon>Endopterygota</taxon>
        <taxon>Coleoptera</taxon>
        <taxon>Polyphaga</taxon>
        <taxon>Cucujiformia</taxon>
        <taxon>Chrysomeloidea</taxon>
        <taxon>Chrysomelidae</taxon>
        <taxon>Bruchinae</taxon>
        <taxon>Bruchini</taxon>
        <taxon>Acanthoscelides</taxon>
    </lineage>
</organism>
<dbReference type="InterPro" id="IPR000058">
    <property type="entry name" value="Znf_AN1"/>
</dbReference>
<evidence type="ECO:0000259" key="5">
    <source>
        <dbReference type="PROSITE" id="PS51039"/>
    </source>
</evidence>
<keyword evidence="2 4" id="KW-0863">Zinc-finger</keyword>
<name>A0A9P0LY71_ACAOB</name>
<dbReference type="GO" id="GO:0008270">
    <property type="term" value="F:zinc ion binding"/>
    <property type="evidence" value="ECO:0007669"/>
    <property type="project" value="UniProtKB-KW"/>
</dbReference>